<evidence type="ECO:0000313" key="1">
    <source>
        <dbReference type="EMBL" id="KAI9921959.1"/>
    </source>
</evidence>
<dbReference type="Proteomes" id="UP001163321">
    <property type="component" value="Chromosome 1"/>
</dbReference>
<protein>
    <submittedName>
        <fullName evidence="1">Uncharacterized protein</fullName>
    </submittedName>
</protein>
<accession>A0ACC0WT78</accession>
<proteinExistence type="predicted"/>
<reference evidence="1 2" key="1">
    <citation type="journal article" date="2022" name="bioRxiv">
        <title>The genome of the oomycete Peronosclerospora sorghi, a cosmopolitan pathogen of maize and sorghum, is inflated with dispersed pseudogenes.</title>
        <authorList>
            <person name="Fletcher K."/>
            <person name="Martin F."/>
            <person name="Isakeit T."/>
            <person name="Cavanaugh K."/>
            <person name="Magill C."/>
            <person name="Michelmore R."/>
        </authorList>
    </citation>
    <scope>NUCLEOTIDE SEQUENCE [LARGE SCALE GENOMIC DNA]</scope>
    <source>
        <strain evidence="1">P6</strain>
    </source>
</reference>
<name>A0ACC0WT78_9STRA</name>
<comment type="caution">
    <text evidence="1">The sequence shown here is derived from an EMBL/GenBank/DDBJ whole genome shotgun (WGS) entry which is preliminary data.</text>
</comment>
<evidence type="ECO:0000313" key="2">
    <source>
        <dbReference type="Proteomes" id="UP001163321"/>
    </source>
</evidence>
<organism evidence="1 2">
    <name type="scientific">Peronosclerospora sorghi</name>
    <dbReference type="NCBI Taxonomy" id="230839"/>
    <lineage>
        <taxon>Eukaryota</taxon>
        <taxon>Sar</taxon>
        <taxon>Stramenopiles</taxon>
        <taxon>Oomycota</taxon>
        <taxon>Peronosporomycetes</taxon>
        <taxon>Peronosporales</taxon>
        <taxon>Peronosporaceae</taxon>
        <taxon>Peronosclerospora</taxon>
    </lineage>
</organism>
<sequence>MHRQSLLAQDLEPLKDKRRPASGTPTSKTHNGLGEEVVTKYKAFLSCRQLIEELKKLEIPVPWPLRTTIDELELTLMQRREKEGDKKATTTKRGASPSTDNQELPQATQSGRVTIAFVRPTLIALVIAVLWYYFVTTK</sequence>
<keyword evidence="2" id="KW-1185">Reference proteome</keyword>
<dbReference type="EMBL" id="CM047580">
    <property type="protein sequence ID" value="KAI9921959.1"/>
    <property type="molecule type" value="Genomic_DNA"/>
</dbReference>
<gene>
    <name evidence="1" type="ORF">PsorP6_001595</name>
</gene>